<feature type="compositionally biased region" description="Low complexity" evidence="1">
    <location>
        <begin position="117"/>
        <end position="151"/>
    </location>
</feature>
<dbReference type="OMA" id="GYHMQRG"/>
<feature type="compositionally biased region" description="Low complexity" evidence="1">
    <location>
        <begin position="176"/>
        <end position="198"/>
    </location>
</feature>
<feature type="region of interest" description="Disordered" evidence="1">
    <location>
        <begin position="72"/>
        <end position="91"/>
    </location>
</feature>
<feature type="compositionally biased region" description="Polar residues" evidence="1">
    <location>
        <begin position="245"/>
        <end position="256"/>
    </location>
</feature>
<gene>
    <name evidence="2" type="ORF">ABL78_3411</name>
</gene>
<evidence type="ECO:0000313" key="3">
    <source>
        <dbReference type="Proteomes" id="UP000038009"/>
    </source>
</evidence>
<comment type="caution">
    <text evidence="2">The sequence shown here is derived from an EMBL/GenBank/DDBJ whole genome shotgun (WGS) entry which is preliminary data.</text>
</comment>
<dbReference type="EMBL" id="LJSK01000085">
    <property type="protein sequence ID" value="KPI87500.1"/>
    <property type="molecule type" value="Genomic_DNA"/>
</dbReference>
<feature type="compositionally biased region" description="Basic and acidic residues" evidence="1">
    <location>
        <begin position="356"/>
        <end position="383"/>
    </location>
</feature>
<evidence type="ECO:0000313" key="2">
    <source>
        <dbReference type="EMBL" id="KPI87500.1"/>
    </source>
</evidence>
<dbReference type="OrthoDB" id="267618at2759"/>
<keyword evidence="3" id="KW-1185">Reference proteome</keyword>
<dbReference type="AlphaFoldDB" id="A0A0N1ILC0"/>
<protein>
    <submittedName>
        <fullName evidence="2">Uncharacterized protein</fullName>
    </submittedName>
</protein>
<feature type="region of interest" description="Disordered" evidence="1">
    <location>
        <begin position="174"/>
        <end position="416"/>
    </location>
</feature>
<sequence length="416" mass="44384">MFRPAQDSMNRVMGYSVNRSAIHGMGMMMRMEEHQQMMLQMQEMEMMQMQAHGGIPYGQDGMWMNQQQPMMPMDGQQQQTMPPQEQPMTAPQMQNAQGFPAVPELPQVHGKEDRKAPGSASPAATAANARSPALKTTTPSTAAGVTAGGAAEQPSQVGGFSAYGGNSLYNALPTDNGATGSTVNSNGGSVYGGNSLYGDDMALPSIDPGPHSLYDRSNPNNMYGAPTSMAAPGDSAAKAEKAISPASQGKRLTTGMNHKPVTPVTETNASDRGAAPVTTPDTGADEALPTLQNRLSSAAGARPPSSLPELQRKSSLALRTRSSSNLSSHRSREIRQKNSELKRQNSGMSSGNAARPFDRKASSSSLHDKEKQKDKRETKDSKRSASSKSSGKEHHKKRSSSVSSSKSRERERHHAS</sequence>
<accession>A0A0N1ILC0</accession>
<feature type="compositionally biased region" description="Basic and acidic residues" evidence="1">
    <location>
        <begin position="330"/>
        <end position="343"/>
    </location>
</feature>
<proteinExistence type="predicted"/>
<name>A0A0N1ILC0_LEPSE</name>
<feature type="compositionally biased region" description="Low complexity" evidence="1">
    <location>
        <begin position="313"/>
        <end position="328"/>
    </location>
</feature>
<dbReference type="Proteomes" id="UP000038009">
    <property type="component" value="Unassembled WGS sequence"/>
</dbReference>
<evidence type="ECO:0000256" key="1">
    <source>
        <dbReference type="SAM" id="MobiDB-lite"/>
    </source>
</evidence>
<feature type="compositionally biased region" description="Basic and acidic residues" evidence="1">
    <location>
        <begin position="406"/>
        <end position="416"/>
    </location>
</feature>
<feature type="region of interest" description="Disordered" evidence="1">
    <location>
        <begin position="108"/>
        <end position="162"/>
    </location>
</feature>
<organism evidence="2 3">
    <name type="scientific">Leptomonas seymouri</name>
    <dbReference type="NCBI Taxonomy" id="5684"/>
    <lineage>
        <taxon>Eukaryota</taxon>
        <taxon>Discoba</taxon>
        <taxon>Euglenozoa</taxon>
        <taxon>Kinetoplastea</taxon>
        <taxon>Metakinetoplastina</taxon>
        <taxon>Trypanosomatida</taxon>
        <taxon>Trypanosomatidae</taxon>
        <taxon>Leishmaniinae</taxon>
        <taxon>Leptomonas</taxon>
    </lineage>
</organism>
<reference evidence="2 3" key="1">
    <citation type="journal article" date="2015" name="PLoS Pathog.">
        <title>Leptomonas seymouri: Adaptations to the Dixenous Life Cycle Analyzed by Genome Sequencing, Transcriptome Profiling and Co-infection with Leishmania donovani.</title>
        <authorList>
            <person name="Kraeva N."/>
            <person name="Butenko A."/>
            <person name="Hlavacova J."/>
            <person name="Kostygov A."/>
            <person name="Myskova J."/>
            <person name="Grybchuk D."/>
            <person name="Lestinova T."/>
            <person name="Votypka J."/>
            <person name="Volf P."/>
            <person name="Opperdoes F."/>
            <person name="Flegontov P."/>
            <person name="Lukes J."/>
            <person name="Yurchenko V."/>
        </authorList>
    </citation>
    <scope>NUCLEOTIDE SEQUENCE [LARGE SCALE GENOMIC DNA]</scope>
    <source>
        <strain evidence="2 3">ATCC 30220</strain>
    </source>
</reference>
<dbReference type="VEuPathDB" id="TriTrypDB:Lsey_0085_0070"/>